<evidence type="ECO:0000256" key="1">
    <source>
        <dbReference type="ARBA" id="ARBA00004370"/>
    </source>
</evidence>
<dbReference type="InterPro" id="IPR013880">
    <property type="entry name" value="Yos1"/>
</dbReference>
<dbReference type="VEuPathDB" id="FungiDB:CTRG_01354"/>
<dbReference type="PANTHER" id="PTHR15858:SF0">
    <property type="entry name" value="IMMEDIATE EARLY RESPONSE 3-INTERACTING PROTEIN 1"/>
    <property type="match status" value="1"/>
</dbReference>
<dbReference type="GeneID" id="8296415"/>
<organism evidence="9 10">
    <name type="scientific">Candida tropicalis (strain ATCC MYA-3404 / T1)</name>
    <name type="common">Yeast</name>
    <dbReference type="NCBI Taxonomy" id="294747"/>
    <lineage>
        <taxon>Eukaryota</taxon>
        <taxon>Fungi</taxon>
        <taxon>Dikarya</taxon>
        <taxon>Ascomycota</taxon>
        <taxon>Saccharomycotina</taxon>
        <taxon>Pichiomycetes</taxon>
        <taxon>Debaryomycetaceae</taxon>
        <taxon>Candida/Lodderomyces clade</taxon>
        <taxon>Candida</taxon>
    </lineage>
</organism>
<evidence type="ECO:0000256" key="3">
    <source>
        <dbReference type="ARBA" id="ARBA00022692"/>
    </source>
</evidence>
<dbReference type="HOGENOM" id="CLU_152125_0_1_1"/>
<accession>C5M673</accession>
<keyword evidence="2" id="KW-0813">Transport</keyword>
<dbReference type="GO" id="GO:0030134">
    <property type="term" value="C:COPII-coated ER to Golgi transport vesicle"/>
    <property type="evidence" value="ECO:0007669"/>
    <property type="project" value="EnsemblFungi"/>
</dbReference>
<evidence type="ECO:0000256" key="2">
    <source>
        <dbReference type="ARBA" id="ARBA00022448"/>
    </source>
</evidence>
<evidence type="ECO:0000256" key="6">
    <source>
        <dbReference type="ARBA" id="ARBA00023136"/>
    </source>
</evidence>
<dbReference type="PANTHER" id="PTHR15858">
    <property type="entry name" value="IMMEDIATE EARLY RESPONSE 3-INTERACTING PROTEIN 1"/>
    <property type="match status" value="1"/>
</dbReference>
<evidence type="ECO:0000313" key="10">
    <source>
        <dbReference type="Proteomes" id="UP000002037"/>
    </source>
</evidence>
<dbReference type="STRING" id="294747.C5M673"/>
<keyword evidence="5 8" id="KW-1133">Transmembrane helix</keyword>
<dbReference type="KEGG" id="ctp:CTRG_01354"/>
<evidence type="ECO:0000313" key="9">
    <source>
        <dbReference type="EMBL" id="EER34493.1"/>
    </source>
</evidence>
<dbReference type="GO" id="GO:0005789">
    <property type="term" value="C:endoplasmic reticulum membrane"/>
    <property type="evidence" value="ECO:0007669"/>
    <property type="project" value="EnsemblFungi"/>
</dbReference>
<sequence length="127" mass="14429">MRERERKREKQQHIKTTSKSTTNSFYNTIGTMFGLGKLFYVIVLTINGIAVLSEDRFLNRIGWGSTTSQQNNGNIQAQFNQFNTGMENGEGSIKTKLINLISAVRTLMRIPLIVVNLFIIIYELILG</sequence>
<keyword evidence="3 8" id="KW-0812">Transmembrane</keyword>
<evidence type="ECO:0000256" key="4">
    <source>
        <dbReference type="ARBA" id="ARBA00022927"/>
    </source>
</evidence>
<keyword evidence="6 8" id="KW-0472">Membrane</keyword>
<evidence type="ECO:0008006" key="11">
    <source>
        <dbReference type="Google" id="ProtNLM"/>
    </source>
</evidence>
<dbReference type="EMBL" id="GG692396">
    <property type="protein sequence ID" value="EER34493.1"/>
    <property type="molecule type" value="Genomic_DNA"/>
</dbReference>
<dbReference type="GO" id="GO:0006888">
    <property type="term" value="P:endoplasmic reticulum to Golgi vesicle-mediated transport"/>
    <property type="evidence" value="ECO:0007669"/>
    <property type="project" value="EnsemblFungi"/>
</dbReference>
<dbReference type="GO" id="GO:0015031">
    <property type="term" value="P:protein transport"/>
    <property type="evidence" value="ECO:0007669"/>
    <property type="project" value="UniProtKB-KW"/>
</dbReference>
<comment type="subcellular location">
    <subcellularLocation>
        <location evidence="1">Membrane</location>
    </subcellularLocation>
</comment>
<dbReference type="eggNOG" id="KOG4779">
    <property type="taxonomic scope" value="Eukaryota"/>
</dbReference>
<proteinExistence type="inferred from homology"/>
<dbReference type="Pfam" id="PF08571">
    <property type="entry name" value="Yos1"/>
    <property type="match status" value="1"/>
</dbReference>
<gene>
    <name evidence="9" type="ORF">CTRG_01354</name>
</gene>
<dbReference type="Proteomes" id="UP000002037">
    <property type="component" value="Unassembled WGS sequence"/>
</dbReference>
<name>C5M673_CANTT</name>
<keyword evidence="10" id="KW-1185">Reference proteome</keyword>
<comment type="similarity">
    <text evidence="7">Belongs to the YOS1 family.</text>
</comment>
<reference evidence="9 10" key="1">
    <citation type="journal article" date="2009" name="Nature">
        <title>Evolution of pathogenicity and sexual reproduction in eight Candida genomes.</title>
        <authorList>
            <person name="Butler G."/>
            <person name="Rasmussen M.D."/>
            <person name="Lin M.F."/>
            <person name="Santos M.A."/>
            <person name="Sakthikumar S."/>
            <person name="Munro C.A."/>
            <person name="Rheinbay E."/>
            <person name="Grabherr M."/>
            <person name="Forche A."/>
            <person name="Reedy J.L."/>
            <person name="Agrafioti I."/>
            <person name="Arnaud M.B."/>
            <person name="Bates S."/>
            <person name="Brown A.J."/>
            <person name="Brunke S."/>
            <person name="Costanzo M.C."/>
            <person name="Fitzpatrick D.A."/>
            <person name="de Groot P.W."/>
            <person name="Harris D."/>
            <person name="Hoyer L.L."/>
            <person name="Hube B."/>
            <person name="Klis F.M."/>
            <person name="Kodira C."/>
            <person name="Lennard N."/>
            <person name="Logue M.E."/>
            <person name="Martin R."/>
            <person name="Neiman A.M."/>
            <person name="Nikolaou E."/>
            <person name="Quail M.A."/>
            <person name="Quinn J."/>
            <person name="Santos M.C."/>
            <person name="Schmitzberger F.F."/>
            <person name="Sherlock G."/>
            <person name="Shah P."/>
            <person name="Silverstein K.A."/>
            <person name="Skrzypek M.S."/>
            <person name="Soll D."/>
            <person name="Staggs R."/>
            <person name="Stansfield I."/>
            <person name="Stumpf M.P."/>
            <person name="Sudbery P.E."/>
            <person name="Srikantha T."/>
            <person name="Zeng Q."/>
            <person name="Berman J."/>
            <person name="Berriman M."/>
            <person name="Heitman J."/>
            <person name="Gow N.A."/>
            <person name="Lorenz M.C."/>
            <person name="Birren B.W."/>
            <person name="Kellis M."/>
            <person name="Cuomo C.A."/>
        </authorList>
    </citation>
    <scope>NUCLEOTIDE SEQUENCE [LARGE SCALE GENOMIC DNA]</scope>
    <source>
        <strain evidence="10">ATCC MYA-3404 / T1</strain>
    </source>
</reference>
<dbReference type="RefSeq" id="XP_002547048.1">
    <property type="nucleotide sequence ID" value="XM_002547002.1"/>
</dbReference>
<protein>
    <recommendedName>
        <fullName evidence="11">Protein transport protein YOS1</fullName>
    </recommendedName>
</protein>
<evidence type="ECO:0000256" key="8">
    <source>
        <dbReference type="SAM" id="Phobius"/>
    </source>
</evidence>
<keyword evidence="4" id="KW-0653">Protein transport</keyword>
<evidence type="ECO:0000256" key="5">
    <source>
        <dbReference type="ARBA" id="ARBA00022989"/>
    </source>
</evidence>
<dbReference type="OrthoDB" id="15356at2759"/>
<feature type="transmembrane region" description="Helical" evidence="8">
    <location>
        <begin position="106"/>
        <end position="125"/>
    </location>
</feature>
<dbReference type="AlphaFoldDB" id="C5M673"/>
<dbReference type="GO" id="GO:0000139">
    <property type="term" value="C:Golgi membrane"/>
    <property type="evidence" value="ECO:0007669"/>
    <property type="project" value="EnsemblFungi"/>
</dbReference>
<evidence type="ECO:0000256" key="7">
    <source>
        <dbReference type="ARBA" id="ARBA00024203"/>
    </source>
</evidence>